<evidence type="ECO:0000313" key="10">
    <source>
        <dbReference type="Proteomes" id="UP001174677"/>
    </source>
</evidence>
<evidence type="ECO:0000259" key="8">
    <source>
        <dbReference type="PROSITE" id="PS51667"/>
    </source>
</evidence>
<evidence type="ECO:0000259" key="7">
    <source>
        <dbReference type="PROSITE" id="PS51666"/>
    </source>
</evidence>
<feature type="domain" description="WRC" evidence="8">
    <location>
        <begin position="179"/>
        <end position="223"/>
    </location>
</feature>
<protein>
    <recommendedName>
        <fullName evidence="5">Growth-regulating factor</fullName>
    </recommendedName>
</protein>
<comment type="similarity">
    <text evidence="2 5">Belongs to the GRF family.</text>
</comment>
<dbReference type="Pfam" id="PF08880">
    <property type="entry name" value="QLQ"/>
    <property type="match status" value="1"/>
</dbReference>
<dbReference type="Pfam" id="PF08879">
    <property type="entry name" value="WRC"/>
    <property type="match status" value="1"/>
</dbReference>
<organism evidence="9 10">
    <name type="scientific">Hevea brasiliensis</name>
    <name type="common">Para rubber tree</name>
    <name type="synonym">Siphonia brasiliensis</name>
    <dbReference type="NCBI Taxonomy" id="3981"/>
    <lineage>
        <taxon>Eukaryota</taxon>
        <taxon>Viridiplantae</taxon>
        <taxon>Streptophyta</taxon>
        <taxon>Embryophyta</taxon>
        <taxon>Tracheophyta</taxon>
        <taxon>Spermatophyta</taxon>
        <taxon>Magnoliopsida</taxon>
        <taxon>eudicotyledons</taxon>
        <taxon>Gunneridae</taxon>
        <taxon>Pentapetalae</taxon>
        <taxon>rosids</taxon>
        <taxon>fabids</taxon>
        <taxon>Malpighiales</taxon>
        <taxon>Euphorbiaceae</taxon>
        <taxon>Crotonoideae</taxon>
        <taxon>Micrandreae</taxon>
        <taxon>Hevea</taxon>
    </lineage>
</organism>
<keyword evidence="10" id="KW-1185">Reference proteome</keyword>
<accession>A0ABQ9M0K0</accession>
<comment type="function">
    <text evidence="5">Transcription activator.</text>
</comment>
<dbReference type="EMBL" id="JARPOI010000009">
    <property type="protein sequence ID" value="KAJ9173789.1"/>
    <property type="molecule type" value="Genomic_DNA"/>
</dbReference>
<dbReference type="PANTHER" id="PTHR31602">
    <property type="entry name" value="GROWTH-REGULATING FACTOR 5"/>
    <property type="match status" value="1"/>
</dbReference>
<feature type="region of interest" description="Disordered" evidence="6">
    <location>
        <begin position="475"/>
        <end position="494"/>
    </location>
</feature>
<feature type="short sequence motif" description="Bipartite nuclear localization signal" evidence="4">
    <location>
        <begin position="184"/>
        <end position="194"/>
    </location>
</feature>
<evidence type="ECO:0000256" key="4">
    <source>
        <dbReference type="PROSITE-ProRule" id="PRU01002"/>
    </source>
</evidence>
<comment type="domain">
    <text evidence="5">The QLQ domain and WRC domain may be involved in protein-protein interaction and DNA-binding, respectively.</text>
</comment>
<reference evidence="9" key="1">
    <citation type="journal article" date="2023" name="Plant Biotechnol. J.">
        <title>Chromosome-level wild Hevea brasiliensis genome provides new tools for genomic-assisted breeding and valuable loci to elevate rubber yield.</title>
        <authorList>
            <person name="Cheng H."/>
            <person name="Song X."/>
            <person name="Hu Y."/>
            <person name="Wu T."/>
            <person name="Yang Q."/>
            <person name="An Z."/>
            <person name="Feng S."/>
            <person name="Deng Z."/>
            <person name="Wu W."/>
            <person name="Zeng X."/>
            <person name="Tu M."/>
            <person name="Wang X."/>
            <person name="Huang H."/>
        </authorList>
    </citation>
    <scope>NUCLEOTIDE SEQUENCE</scope>
    <source>
        <strain evidence="9">MT/VB/25A 57/8</strain>
    </source>
</reference>
<evidence type="ECO:0000256" key="2">
    <source>
        <dbReference type="ARBA" id="ARBA00008122"/>
    </source>
</evidence>
<dbReference type="PROSITE" id="PS51666">
    <property type="entry name" value="QLQ"/>
    <property type="match status" value="1"/>
</dbReference>
<sequence length="494" mass="53102">MSSTECAKAKAWDVGLVLRMQAKESCRVMSNHEASQLLSSSSSSGGGGGGGGGPMFYSRSNRVACFGDIYDAVDSGSSSTSGASDAAAVGKPLHPFNSSYTFNPLGEMTPSVNAGVPFTAAQWQELERQTIIYKYIMASVPVPPELLTPITKTQTNIPSSQSHVLKGSLELGISSCNSDPEPWRCKRTDGKKWRCSRDVAPDQKYCERHSHKSRPRSRKPVELHADSMANSSYITNTRLPNQKSNFSSHTNSHLSIFPTAMVSAATSYDQPRSLEWFLKGETVPVASNSNQQWRHLKGDSSKGDEKVYHFQHHYRGGQLDSNSYMDLKGSHSLQTHRLNDSCSLLLSAKSATSLEATLNPNNQTQAQETRHFLDTWSSALGEITAGIGNDCCVSSNEKLLPLSSLTLSMCGRTETSEENENAQGGSFGIMGSDKDGVGVQRPQWMTHGSWMGSSGGPLAEALCLGISNSAKADSKLASSHGSSYGTNAGMNSTS</sequence>
<feature type="short sequence motif" description="Bipartite nuclear localization signal" evidence="4">
    <location>
        <begin position="212"/>
        <end position="219"/>
    </location>
</feature>
<evidence type="ECO:0000256" key="3">
    <source>
        <dbReference type="ARBA" id="ARBA00023242"/>
    </source>
</evidence>
<evidence type="ECO:0000256" key="1">
    <source>
        <dbReference type="ARBA" id="ARBA00004123"/>
    </source>
</evidence>
<name>A0ABQ9M0K0_HEVBR</name>
<dbReference type="SMART" id="SM00951">
    <property type="entry name" value="QLQ"/>
    <property type="match status" value="1"/>
</dbReference>
<gene>
    <name evidence="9" type="ORF">P3X46_016893</name>
</gene>
<keyword evidence="5" id="KW-0010">Activator</keyword>
<evidence type="ECO:0000256" key="6">
    <source>
        <dbReference type="SAM" id="MobiDB-lite"/>
    </source>
</evidence>
<comment type="caution">
    <text evidence="9">The sequence shown here is derived from an EMBL/GenBank/DDBJ whole genome shotgun (WGS) entry which is preliminary data.</text>
</comment>
<dbReference type="PROSITE" id="PS51667">
    <property type="entry name" value="WRC"/>
    <property type="match status" value="1"/>
</dbReference>
<keyword evidence="5" id="KW-0804">Transcription</keyword>
<keyword evidence="3 4" id="KW-0539">Nucleus</keyword>
<dbReference type="InterPro" id="IPR014977">
    <property type="entry name" value="WRC_dom"/>
</dbReference>
<proteinExistence type="inferred from homology"/>
<evidence type="ECO:0000256" key="5">
    <source>
        <dbReference type="RuleBase" id="RU367127"/>
    </source>
</evidence>
<evidence type="ECO:0000313" key="9">
    <source>
        <dbReference type="EMBL" id="KAJ9173789.1"/>
    </source>
</evidence>
<feature type="domain" description="QLQ" evidence="7">
    <location>
        <begin position="117"/>
        <end position="152"/>
    </location>
</feature>
<dbReference type="InterPro" id="IPR031137">
    <property type="entry name" value="GRF"/>
</dbReference>
<dbReference type="Proteomes" id="UP001174677">
    <property type="component" value="Chromosome 9"/>
</dbReference>
<dbReference type="InterPro" id="IPR014978">
    <property type="entry name" value="Gln-Leu-Gln_QLQ"/>
</dbReference>
<comment type="subcellular location">
    <subcellularLocation>
        <location evidence="1 4 5">Nucleus</location>
    </subcellularLocation>
</comment>
<keyword evidence="5" id="KW-0805">Transcription regulation</keyword>
<dbReference type="PANTHER" id="PTHR31602:SF3">
    <property type="entry name" value="GROWTH-REGULATING FACTOR 8"/>
    <property type="match status" value="1"/>
</dbReference>